<proteinExistence type="predicted"/>
<dbReference type="EMBL" id="JAPDGR010001250">
    <property type="protein sequence ID" value="KAJ2984656.1"/>
    <property type="molecule type" value="Genomic_DNA"/>
</dbReference>
<gene>
    <name evidence="1" type="ORF">NUW58_g5943</name>
</gene>
<name>A0ACC1P0N5_9PEZI</name>
<keyword evidence="2" id="KW-1185">Reference proteome</keyword>
<protein>
    <submittedName>
        <fullName evidence="1">Uncharacterized protein</fullName>
    </submittedName>
</protein>
<comment type="caution">
    <text evidence="1">The sequence shown here is derived from an EMBL/GenBank/DDBJ whole genome shotgun (WGS) entry which is preliminary data.</text>
</comment>
<accession>A0ACC1P0N5</accession>
<sequence length="474" mass="52949">MDPLSAKASEHSVSPKQPGPQNTGYMMLPESEASAVGIDRKTKKRIQNRVAQRTYRTRIKQRLHDLQHQVQTLQQKEEEQQRENSQEAKVEYNRADEIPFFSQFTTNLATKATGDRLKDQPNLGASCQDIPGIKTTDSSAWSSISSQPDMWNSPFGGISPMHDNTLNVPSRPPTATMQGLLPTSLPLDPPGGILYSHTCRGEHQRNIPAYAGGAEENPLRHIRNRTNNIFVDGEGHPNHFQNLDSTQLSPWIRKLELRPTTSGPVPVTAAGHPANVPQSNSYQDGTMNPPITTAPAQWPEIFLPNSQATVEEQFEYVLHCAQRVGFDSFDTMALQYYTRNFNPTSPLALEQHFSRNRRLPELLAELRKQSATWNMWERRGYQDETLKAAQEICTAEYGEFRMGEVNSNDEDIPNAAALGQMVITQSLGPPDRLGVKQPSFISKANFGGGIYHYEASVRVGGVTKSINRVFRTIA</sequence>
<evidence type="ECO:0000313" key="1">
    <source>
        <dbReference type="EMBL" id="KAJ2984656.1"/>
    </source>
</evidence>
<organism evidence="1 2">
    <name type="scientific">Xylaria curta</name>
    <dbReference type="NCBI Taxonomy" id="42375"/>
    <lineage>
        <taxon>Eukaryota</taxon>
        <taxon>Fungi</taxon>
        <taxon>Dikarya</taxon>
        <taxon>Ascomycota</taxon>
        <taxon>Pezizomycotina</taxon>
        <taxon>Sordariomycetes</taxon>
        <taxon>Xylariomycetidae</taxon>
        <taxon>Xylariales</taxon>
        <taxon>Xylariaceae</taxon>
        <taxon>Xylaria</taxon>
    </lineage>
</organism>
<dbReference type="Proteomes" id="UP001143856">
    <property type="component" value="Unassembled WGS sequence"/>
</dbReference>
<evidence type="ECO:0000313" key="2">
    <source>
        <dbReference type="Proteomes" id="UP001143856"/>
    </source>
</evidence>
<reference evidence="1" key="1">
    <citation type="submission" date="2022-10" db="EMBL/GenBank/DDBJ databases">
        <title>Genome Sequence of Xylaria curta.</title>
        <authorList>
            <person name="Buettner E."/>
        </authorList>
    </citation>
    <scope>NUCLEOTIDE SEQUENCE</scope>
    <source>
        <strain evidence="1">Babe10</strain>
    </source>
</reference>